<gene>
    <name evidence="7" type="ORF">ALECFALPRED_010051</name>
</gene>
<dbReference type="InterPro" id="IPR004199">
    <property type="entry name" value="B-gal_small/dom_5"/>
</dbReference>
<dbReference type="SMART" id="SM01038">
    <property type="entry name" value="Bgal_small_N"/>
    <property type="match status" value="1"/>
</dbReference>
<dbReference type="GO" id="GO:0005990">
    <property type="term" value="P:lactose catabolic process"/>
    <property type="evidence" value="ECO:0007669"/>
    <property type="project" value="TreeGrafter"/>
</dbReference>
<evidence type="ECO:0000259" key="6">
    <source>
        <dbReference type="SMART" id="SM01038"/>
    </source>
</evidence>
<dbReference type="Gene3D" id="2.70.98.10">
    <property type="match status" value="1"/>
</dbReference>
<dbReference type="Pfam" id="PF02836">
    <property type="entry name" value="Glyco_hydro_2_C"/>
    <property type="match status" value="1"/>
</dbReference>
<dbReference type="GO" id="GO:0030246">
    <property type="term" value="F:carbohydrate binding"/>
    <property type="evidence" value="ECO:0007669"/>
    <property type="project" value="InterPro"/>
</dbReference>
<dbReference type="GO" id="GO:0009341">
    <property type="term" value="C:beta-galactosidase complex"/>
    <property type="evidence" value="ECO:0007669"/>
    <property type="project" value="InterPro"/>
</dbReference>
<evidence type="ECO:0000256" key="1">
    <source>
        <dbReference type="ARBA" id="ARBA00007401"/>
    </source>
</evidence>
<dbReference type="Pfam" id="PF16353">
    <property type="entry name" value="LacZ_4"/>
    <property type="match status" value="1"/>
</dbReference>
<dbReference type="InterPro" id="IPR017853">
    <property type="entry name" value="GH"/>
</dbReference>
<keyword evidence="8" id="KW-1185">Reference proteome</keyword>
<keyword evidence="2 5" id="KW-0378">Hydrolase</keyword>
<dbReference type="EMBL" id="CAJPDR010000081">
    <property type="protein sequence ID" value="CAF9915247.1"/>
    <property type="molecule type" value="Genomic_DNA"/>
</dbReference>
<dbReference type="InterPro" id="IPR023230">
    <property type="entry name" value="Glyco_hydro_2_CS"/>
</dbReference>
<dbReference type="PRINTS" id="PR00132">
    <property type="entry name" value="GLHYDRLASE2"/>
</dbReference>
<dbReference type="Gene3D" id="3.20.20.80">
    <property type="entry name" value="Glycosidases"/>
    <property type="match status" value="1"/>
</dbReference>
<accession>A0A8H3I535</accession>
<evidence type="ECO:0000313" key="7">
    <source>
        <dbReference type="EMBL" id="CAF9915247.1"/>
    </source>
</evidence>
<dbReference type="Pfam" id="PF02837">
    <property type="entry name" value="Glyco_hydro_2_N"/>
    <property type="match status" value="1"/>
</dbReference>
<dbReference type="OrthoDB" id="408320at2759"/>
<dbReference type="Gene3D" id="2.60.40.10">
    <property type="entry name" value="Immunoglobulins"/>
    <property type="match status" value="2"/>
</dbReference>
<dbReference type="FunFam" id="3.20.20.80:FF:000018">
    <property type="entry name" value="Beta-galactosidase"/>
    <property type="match status" value="1"/>
</dbReference>
<comment type="caution">
    <text evidence="7">The sequence shown here is derived from an EMBL/GenBank/DDBJ whole genome shotgun (WGS) entry which is preliminary data.</text>
</comment>
<reference evidence="7" key="1">
    <citation type="submission" date="2021-03" db="EMBL/GenBank/DDBJ databases">
        <authorList>
            <person name="Tagirdzhanova G."/>
        </authorList>
    </citation>
    <scope>NUCLEOTIDE SEQUENCE</scope>
</reference>
<dbReference type="SUPFAM" id="SSF49303">
    <property type="entry name" value="beta-Galactosidase/glucuronidase domain"/>
    <property type="match status" value="2"/>
</dbReference>
<organism evidence="7 8">
    <name type="scientific">Alectoria fallacina</name>
    <dbReference type="NCBI Taxonomy" id="1903189"/>
    <lineage>
        <taxon>Eukaryota</taxon>
        <taxon>Fungi</taxon>
        <taxon>Dikarya</taxon>
        <taxon>Ascomycota</taxon>
        <taxon>Pezizomycotina</taxon>
        <taxon>Lecanoromycetes</taxon>
        <taxon>OSLEUM clade</taxon>
        <taxon>Lecanoromycetidae</taxon>
        <taxon>Lecanorales</taxon>
        <taxon>Lecanorineae</taxon>
        <taxon>Parmeliaceae</taxon>
        <taxon>Alectoria</taxon>
    </lineage>
</organism>
<dbReference type="Pfam" id="PF00703">
    <property type="entry name" value="Glyco_hydro_2"/>
    <property type="match status" value="1"/>
</dbReference>
<dbReference type="AlphaFoldDB" id="A0A8H3I535"/>
<keyword evidence="3 5" id="KW-0326">Glycosidase</keyword>
<dbReference type="Gene3D" id="2.60.120.260">
    <property type="entry name" value="Galactose-binding domain-like"/>
    <property type="match status" value="1"/>
</dbReference>
<dbReference type="InterPro" id="IPR011013">
    <property type="entry name" value="Gal_mutarotase_sf_dom"/>
</dbReference>
<feature type="domain" description="Beta galactosidase small chain/" evidence="6">
    <location>
        <begin position="736"/>
        <end position="1057"/>
    </location>
</feature>
<dbReference type="SUPFAM" id="SSF49785">
    <property type="entry name" value="Galactose-binding domain-like"/>
    <property type="match status" value="1"/>
</dbReference>
<proteinExistence type="inferred from homology"/>
<dbReference type="Proteomes" id="UP000664203">
    <property type="component" value="Unassembled WGS sequence"/>
</dbReference>
<dbReference type="InterPro" id="IPR013783">
    <property type="entry name" value="Ig-like_fold"/>
</dbReference>
<evidence type="ECO:0000313" key="8">
    <source>
        <dbReference type="Proteomes" id="UP000664203"/>
    </source>
</evidence>
<dbReference type="PANTHER" id="PTHR46323">
    <property type="entry name" value="BETA-GALACTOSIDASE"/>
    <property type="match status" value="1"/>
</dbReference>
<dbReference type="PROSITE" id="PS00719">
    <property type="entry name" value="GLYCOSYL_HYDROL_F2_1"/>
    <property type="match status" value="1"/>
</dbReference>
<dbReference type="Pfam" id="PF02929">
    <property type="entry name" value="Bgal_small_N"/>
    <property type="match status" value="1"/>
</dbReference>
<evidence type="ECO:0000256" key="3">
    <source>
        <dbReference type="ARBA" id="ARBA00023295"/>
    </source>
</evidence>
<dbReference type="InterPro" id="IPR008979">
    <property type="entry name" value="Galactose-bd-like_sf"/>
</dbReference>
<name>A0A8H3I535_9LECA</name>
<comment type="similarity">
    <text evidence="1 5">Belongs to the glycosyl hydrolase 2 family.</text>
</comment>
<sequence>MNGGYGSMGNEDGPDYMDERVFQQNRLPPRAYFLPADYLSLSGKWRFHYASSPLELEPDLLDNGAWDLIDVPGHWQLQGYGHPHYTNINYPFPTNPPFIPSENPTGLYETDFSIPNRWQHEVLYRLRFEGVDSAYHLWVNGKKIGYSQGSRNSAEFDISNVIRKDEVNTLRVKVYQWSDGSYIEDQDMWWLSGIFRDVVLFAIPVMGYIEDLFVQTELDKQYQDAFLQIKLYFQLTSAAQTLLELTDTNGERACQPEIYGLVPGDTEHVCRMGKISMPLKWTAEHPNLYHLRITLTAKGQTLQVIDQPVGFRTVELKDGLLHVNGRPIHLRGVNRHDHHPRSGRAVPIDFIKQDLVLMKQHNINAIRCSHYPNHPALVSFANELGLYVMDEADLECHGMGVDLEHLPSDDPAWKKAYLDRMQQVVHRDKNNASVIMWSLGNESFFGQNHVAMYKWAKDYDPTRLVHYEGDHEYRASDICSSMYNSISDLVNLATRDGDKFDKPILLQEYGHAMGNGPGALKEYQETFYEHRRLQGGFIWEWANHGLSKKLDDGSGGSFYAYGGDFGDEPNDGNFVMDGLCTSEHMPGPGLFELKKVYQPVTFHKEGNSVLMKNRNDFVSMENMLCAYEITRFSGEDENNLTSSIGQISRDQSGPGSIFPVEFDGQSGFMQCDTSQPETWLRIKLLTRQKLPWAGSNHEIAWAEFRLDEGECETSSQPALAKSLQPAKIQESHSLLQISGPKYAVTFDTILAKVTGWSYKGVDLILEGAGPQVTFWRAPTDNDKPFAAKIWRDHGLHMMTQQVRSVKHQHREDTGSLEIIVESWIAPPVLAWGFETTTTYMISSDGQLLIHVHAVPKGTSQPNILPRVGLEMMLPKDRNVAQWFGLGPRQSYRDMKEAGKIGIWKRGVDDMMFNYEMPQENGNRTETRWAKITNENGIGIKAKLQRGQAEDNATSMKAKTLDSGWAERPASPLDDWEIVHRLKEKPVEKRNGFDFALSKYTAADLDQAQHPHELKGSKGVVFRIDDEHHGLGSASCGPDTLERYQLKMRTFDFTVSLEATGI</sequence>
<evidence type="ECO:0000256" key="4">
    <source>
        <dbReference type="ARBA" id="ARBA00032230"/>
    </source>
</evidence>
<dbReference type="SUPFAM" id="SSF74650">
    <property type="entry name" value="Galactose mutarotase-like"/>
    <property type="match status" value="1"/>
</dbReference>
<dbReference type="InterPro" id="IPR006104">
    <property type="entry name" value="Glyco_hydro_2_N"/>
</dbReference>
<dbReference type="InterPro" id="IPR006102">
    <property type="entry name" value="Ig-like_GH2"/>
</dbReference>
<evidence type="ECO:0000256" key="5">
    <source>
        <dbReference type="RuleBase" id="RU361154"/>
    </source>
</evidence>
<dbReference type="GO" id="GO:0004565">
    <property type="term" value="F:beta-galactosidase activity"/>
    <property type="evidence" value="ECO:0007669"/>
    <property type="project" value="InterPro"/>
</dbReference>
<dbReference type="PANTHER" id="PTHR46323:SF1">
    <property type="entry name" value="LACTASE"/>
    <property type="match status" value="1"/>
</dbReference>
<dbReference type="InterPro" id="IPR032312">
    <property type="entry name" value="LacZ_4"/>
</dbReference>
<dbReference type="InterPro" id="IPR014718">
    <property type="entry name" value="GH-type_carb-bd"/>
</dbReference>
<dbReference type="SUPFAM" id="SSF51445">
    <property type="entry name" value="(Trans)glycosidases"/>
    <property type="match status" value="1"/>
</dbReference>
<dbReference type="InterPro" id="IPR006103">
    <property type="entry name" value="Glyco_hydro_2_cat"/>
</dbReference>
<protein>
    <recommendedName>
        <fullName evidence="4">Lactase</fullName>
    </recommendedName>
</protein>
<dbReference type="InterPro" id="IPR006101">
    <property type="entry name" value="Glyco_hydro_2"/>
</dbReference>
<evidence type="ECO:0000256" key="2">
    <source>
        <dbReference type="ARBA" id="ARBA00022801"/>
    </source>
</evidence>
<dbReference type="InterPro" id="IPR050347">
    <property type="entry name" value="Bact_Beta-galactosidase"/>
</dbReference>
<dbReference type="InterPro" id="IPR036156">
    <property type="entry name" value="Beta-gal/glucu_dom_sf"/>
</dbReference>